<dbReference type="PROSITE" id="PS50835">
    <property type="entry name" value="IG_LIKE"/>
    <property type="match status" value="1"/>
</dbReference>
<dbReference type="PANTHER" id="PTHR45656:SF4">
    <property type="entry name" value="PROTEIN CBR-CLEC-78"/>
    <property type="match status" value="1"/>
</dbReference>
<accession>T1KEH3</accession>
<dbReference type="InterPro" id="IPR036179">
    <property type="entry name" value="Ig-like_dom_sf"/>
</dbReference>
<dbReference type="AlphaFoldDB" id="T1KEH3"/>
<evidence type="ECO:0000256" key="7">
    <source>
        <dbReference type="PROSITE-ProRule" id="PRU00302"/>
    </source>
</evidence>
<dbReference type="KEGG" id="tut:107363297"/>
<evidence type="ECO:0000256" key="3">
    <source>
        <dbReference type="ARBA" id="ARBA00022737"/>
    </source>
</evidence>
<feature type="domain" description="Sushi" evidence="10">
    <location>
        <begin position="578"/>
        <end position="651"/>
    </location>
</feature>
<feature type="region of interest" description="Disordered" evidence="8">
    <location>
        <begin position="722"/>
        <end position="750"/>
    </location>
</feature>
<protein>
    <recommendedName>
        <fullName evidence="13">Locomotion-related protein Hikaru genki</fullName>
    </recommendedName>
</protein>
<keyword evidence="5 7" id="KW-1015">Disulfide bond</keyword>
<dbReference type="InterPro" id="IPR007110">
    <property type="entry name" value="Ig-like_dom"/>
</dbReference>
<dbReference type="SMART" id="SM00032">
    <property type="entry name" value="CCP"/>
    <property type="match status" value="12"/>
</dbReference>
<dbReference type="eggNOG" id="KOG4297">
    <property type="taxonomic scope" value="Eukaryota"/>
</dbReference>
<feature type="domain" description="Sushi" evidence="10">
    <location>
        <begin position="220"/>
        <end position="277"/>
    </location>
</feature>
<dbReference type="InterPro" id="IPR051277">
    <property type="entry name" value="SEZ6_CSMD_C4BPB_Regulators"/>
</dbReference>
<dbReference type="InterPro" id="IPR000436">
    <property type="entry name" value="Sushi_SCR_CCP_dom"/>
</dbReference>
<feature type="compositionally biased region" description="Basic and acidic residues" evidence="8">
    <location>
        <begin position="726"/>
        <end position="743"/>
    </location>
</feature>
<name>T1KEH3_TETUR</name>
<gene>
    <name evidence="11" type="primary">107363297</name>
</gene>
<keyword evidence="3" id="KW-0677">Repeat</keyword>
<keyword evidence="2" id="KW-0732">Signal</keyword>
<evidence type="ECO:0000259" key="10">
    <source>
        <dbReference type="PROSITE" id="PS50923"/>
    </source>
</evidence>
<feature type="disulfide bond" evidence="7">
    <location>
        <begin position="306"/>
        <end position="333"/>
    </location>
</feature>
<dbReference type="Pfam" id="PF00084">
    <property type="entry name" value="Sushi"/>
    <property type="match status" value="8"/>
</dbReference>
<sequence length="1174" mass="130041">MLSKYLNQTIFFVVLTFSMEISCDLLIRPIRHVKKQASEALDSVYQDDLCPRSREEAVARGRSCLKKCVSDADCISSRKRCLCDGLCGWSCVRPDLNCDEMTTVKNGEFKVSGNHFGARVSYTCLDGFYMSGPRERVCQGDGSWSDQPPVCRKEAMCRSPLAVPHARHNAPLDQTEFPIDDMVQYSCFPGYESKGFAKAKCLFYNGTAQWFGPDLKCIPKSCGNPGDIENGQREGNINSFTSKVTYSCNEGYLIKGRPNRYCQSNGQWSGVLPTCIPVRCDKPVDPENGKALYSSTNYKSVVKYECRFGYSLVGSTSRTCGPDKQWEGETPKCVEIDCVLPLYLANGYIEGRRTSVGSVIWFKCYDEMVFMGPSASATCLENGTWSHPLPDCLSPCIVPDIINGRINNVAPGSRVAHGTAINATCKPQYELSSSSSPFLCNNDTWTHIPKCIPARCKKLPEKPKHGIVIASKTDHGSRALYKCLDGYNLIGSNTTQCYYGKWTKATPVCNEADCKSIESKPWMDITIVRVGQGNETYPHGTLIQVSCSNGYSLNIGKNRTAKCLKGHWKPRLPSCLLSPCSLPHLDNGQYFINSSSSLPSGSRISSNETVSIACDPGYQIVSSSSLSTSYNITCSSGHWSLANRAWPECVPSSCSLPQIFNGYYLSGYRAGLTISHDSSVEYQCLSPYHRLNDGLIKCFKGSLSPEVPLCVDHPMTSPTSFINEKNVFHKNESESSKRNKNENSEEEEEKIESIIEEDAREEAYLNGLNEALAAYKWCPPPLKIDQQLKYHHDQLLTTLTSTSTTTSTTTTTIAPSLSSSLPLMNEQLNSTWSLPFSPAESATEFMIGNISMNETNDKIVLSESDVYKRGYLPPGSQLVYKCVPLAGPGVNRMRNFRKTTWKIICDSSGSWSASGVPCEEEEDVNLDYLANKSCTFESGITIGENVLAFIEDSQTVHDTDYPPGTTIHVRCVDIGKYSLHGSAQRKCVYGDWDGIKPTCYGLSQQHDYALEKPPTILFRHLVGPIAQSNDGKLIVYPGTILHLECLWIRKFGTPTWEVNHAHRAYPQGWTTDPARDSSLEYRLSIYHADETDSGEYTCVTPVKHRHSVKIEVKAIYCPELSLPDGVQVNNNGFRMNTKVTFSCIPGMVLQGSDSTTCLPSGRWSNPVPKCLSQS</sequence>
<feature type="domain" description="Sushi" evidence="10">
    <location>
        <begin position="96"/>
        <end position="153"/>
    </location>
</feature>
<feature type="domain" description="Sushi" evidence="10">
    <location>
        <begin position="155"/>
        <end position="219"/>
    </location>
</feature>
<dbReference type="Gene3D" id="2.10.70.10">
    <property type="entry name" value="Complement Module, domain 1"/>
    <property type="match status" value="12"/>
</dbReference>
<evidence type="ECO:0000259" key="9">
    <source>
        <dbReference type="PROSITE" id="PS50835"/>
    </source>
</evidence>
<dbReference type="OMA" id="YFSCLEN"/>
<keyword evidence="6" id="KW-0325">Glycoprotein</keyword>
<feature type="domain" description="Sushi" evidence="10">
    <location>
        <begin position="278"/>
        <end position="335"/>
    </location>
</feature>
<reference evidence="11" key="2">
    <citation type="submission" date="2015-06" db="UniProtKB">
        <authorList>
            <consortium name="EnsemblMetazoa"/>
        </authorList>
    </citation>
    <scope>IDENTIFICATION</scope>
</reference>
<feature type="domain" description="Ig-like" evidence="9">
    <location>
        <begin position="1014"/>
        <end position="1098"/>
    </location>
</feature>
<dbReference type="PANTHER" id="PTHR45656">
    <property type="entry name" value="PROTEIN CBR-CLEC-78"/>
    <property type="match status" value="1"/>
</dbReference>
<feature type="domain" description="Sushi" evidence="10">
    <location>
        <begin position="932"/>
        <end position="1001"/>
    </location>
</feature>
<feature type="disulfide bond" evidence="7">
    <location>
        <begin position="124"/>
        <end position="151"/>
    </location>
</feature>
<dbReference type="EMBL" id="CAEY01002035">
    <property type="status" value="NOT_ANNOTATED_CDS"/>
    <property type="molecule type" value="Genomic_DNA"/>
</dbReference>
<organism evidence="11 12">
    <name type="scientific">Tetranychus urticae</name>
    <name type="common">Two-spotted spider mite</name>
    <dbReference type="NCBI Taxonomy" id="32264"/>
    <lineage>
        <taxon>Eukaryota</taxon>
        <taxon>Metazoa</taxon>
        <taxon>Ecdysozoa</taxon>
        <taxon>Arthropoda</taxon>
        <taxon>Chelicerata</taxon>
        <taxon>Arachnida</taxon>
        <taxon>Acari</taxon>
        <taxon>Acariformes</taxon>
        <taxon>Trombidiformes</taxon>
        <taxon>Prostigmata</taxon>
        <taxon>Eleutherengona</taxon>
        <taxon>Raphignathae</taxon>
        <taxon>Tetranychoidea</taxon>
        <taxon>Tetranychidae</taxon>
        <taxon>Tetranychus</taxon>
    </lineage>
</organism>
<evidence type="ECO:0000256" key="4">
    <source>
        <dbReference type="ARBA" id="ARBA00023136"/>
    </source>
</evidence>
<dbReference type="FunFam" id="2.10.70.10:FF:000011">
    <property type="entry name" value="CUB and sushi domain-containing protein 3 isoform A"/>
    <property type="match status" value="1"/>
</dbReference>
<proteinExistence type="predicted"/>
<dbReference type="GO" id="GO:0016020">
    <property type="term" value="C:membrane"/>
    <property type="evidence" value="ECO:0007669"/>
    <property type="project" value="UniProtKB-SubCell"/>
</dbReference>
<dbReference type="PROSITE" id="PS50923">
    <property type="entry name" value="SUSHI"/>
    <property type="match status" value="10"/>
</dbReference>
<dbReference type="OrthoDB" id="5804959at2759"/>
<comment type="subcellular location">
    <subcellularLocation>
        <location evidence="1">Membrane</location>
    </subcellularLocation>
</comment>
<dbReference type="EnsemblMetazoa" id="tetur09g06650.1">
    <property type="protein sequence ID" value="tetur09g06650.1"/>
    <property type="gene ID" value="tetur09g06650"/>
</dbReference>
<dbReference type="Gene3D" id="2.60.40.10">
    <property type="entry name" value="Immunoglobulins"/>
    <property type="match status" value="1"/>
</dbReference>
<keyword evidence="4" id="KW-0472">Membrane</keyword>
<feature type="disulfide bond" evidence="7">
    <location>
        <begin position="248"/>
        <end position="275"/>
    </location>
</feature>
<keyword evidence="12" id="KW-1185">Reference proteome</keyword>
<evidence type="ECO:0000313" key="12">
    <source>
        <dbReference type="Proteomes" id="UP000015104"/>
    </source>
</evidence>
<feature type="domain" description="Sushi" evidence="10">
    <location>
        <begin position="512"/>
        <end position="577"/>
    </location>
</feature>
<evidence type="ECO:0000256" key="6">
    <source>
        <dbReference type="ARBA" id="ARBA00023180"/>
    </source>
</evidence>
<dbReference type="InterPro" id="IPR013783">
    <property type="entry name" value="Ig-like_fold"/>
</dbReference>
<evidence type="ECO:0000313" key="11">
    <source>
        <dbReference type="EnsemblMetazoa" id="tetur09g06650.1"/>
    </source>
</evidence>
<feature type="domain" description="Sushi" evidence="10">
    <location>
        <begin position="336"/>
        <end position="394"/>
    </location>
</feature>
<evidence type="ECO:0008006" key="13">
    <source>
        <dbReference type="Google" id="ProtNLM"/>
    </source>
</evidence>
<comment type="caution">
    <text evidence="7">Lacks conserved residue(s) required for the propagation of feature annotation.</text>
</comment>
<keyword evidence="7" id="KW-0768">Sushi</keyword>
<feature type="domain" description="Sushi" evidence="10">
    <location>
        <begin position="454"/>
        <end position="511"/>
    </location>
</feature>
<dbReference type="STRING" id="32264.T1KEH3"/>
<evidence type="ECO:0000256" key="2">
    <source>
        <dbReference type="ARBA" id="ARBA00022729"/>
    </source>
</evidence>
<dbReference type="SUPFAM" id="SSF48726">
    <property type="entry name" value="Immunoglobulin"/>
    <property type="match status" value="1"/>
</dbReference>
<evidence type="ECO:0000256" key="1">
    <source>
        <dbReference type="ARBA" id="ARBA00004370"/>
    </source>
</evidence>
<dbReference type="SUPFAM" id="SSF57535">
    <property type="entry name" value="Complement control module/SCR domain"/>
    <property type="match status" value="12"/>
</dbReference>
<evidence type="ECO:0000256" key="8">
    <source>
        <dbReference type="SAM" id="MobiDB-lite"/>
    </source>
</evidence>
<dbReference type="InterPro" id="IPR035976">
    <property type="entry name" value="Sushi/SCR/CCP_sf"/>
</dbReference>
<dbReference type="HOGENOM" id="CLU_511261_0_0_1"/>
<dbReference type="CDD" id="cd00033">
    <property type="entry name" value="CCP"/>
    <property type="match status" value="8"/>
</dbReference>
<evidence type="ECO:0000256" key="5">
    <source>
        <dbReference type="ARBA" id="ARBA00023157"/>
    </source>
</evidence>
<dbReference type="Proteomes" id="UP000015104">
    <property type="component" value="Unassembled WGS sequence"/>
</dbReference>
<feature type="domain" description="Sushi" evidence="10">
    <location>
        <begin position="1115"/>
        <end position="1172"/>
    </location>
</feature>
<reference evidence="12" key="1">
    <citation type="submission" date="2011-08" db="EMBL/GenBank/DDBJ databases">
        <authorList>
            <person name="Rombauts S."/>
        </authorList>
    </citation>
    <scope>NUCLEOTIDE SEQUENCE</scope>
    <source>
        <strain evidence="12">London</strain>
    </source>
</reference>
<feature type="disulfide bond" evidence="7">
    <location>
        <begin position="1143"/>
        <end position="1170"/>
    </location>
</feature>